<keyword evidence="1" id="KW-0238">DNA-binding</keyword>
<feature type="domain" description="HTH CENPB-type" evidence="3">
    <location>
        <begin position="1"/>
        <end position="66"/>
    </location>
</feature>
<dbReference type="EMBL" id="JARBHB010000002">
    <property type="protein sequence ID" value="KAJ8893666.1"/>
    <property type="molecule type" value="Genomic_DNA"/>
</dbReference>
<name>A0ABQ9IAI6_9NEOP</name>
<dbReference type="InterPro" id="IPR050863">
    <property type="entry name" value="CenT-Element_Derived"/>
</dbReference>
<evidence type="ECO:0000259" key="3">
    <source>
        <dbReference type="PROSITE" id="PS51253"/>
    </source>
</evidence>
<reference evidence="4 5" key="1">
    <citation type="submission" date="2023-02" db="EMBL/GenBank/DDBJ databases">
        <title>LHISI_Scaffold_Assembly.</title>
        <authorList>
            <person name="Stuart O.P."/>
            <person name="Cleave R."/>
            <person name="Magrath M.J.L."/>
            <person name="Mikheyev A.S."/>
        </authorList>
    </citation>
    <scope>NUCLEOTIDE SEQUENCE [LARGE SCALE GENOMIC DNA]</scope>
    <source>
        <strain evidence="4">Daus_M_001</strain>
        <tissue evidence="4">Leg muscle</tissue>
    </source>
</reference>
<dbReference type="Proteomes" id="UP001159363">
    <property type="component" value="Chromosome 2"/>
</dbReference>
<evidence type="ECO:0000313" key="4">
    <source>
        <dbReference type="EMBL" id="KAJ8893666.1"/>
    </source>
</evidence>
<dbReference type="PROSITE" id="PS51253">
    <property type="entry name" value="HTH_CENPB"/>
    <property type="match status" value="1"/>
</dbReference>
<evidence type="ECO:0000313" key="5">
    <source>
        <dbReference type="Proteomes" id="UP001159363"/>
    </source>
</evidence>
<comment type="caution">
    <text evidence="4">The sequence shown here is derived from an EMBL/GenBank/DDBJ whole genome shotgun (WGS) entry which is preliminary data.</text>
</comment>
<evidence type="ECO:0000256" key="1">
    <source>
        <dbReference type="ARBA" id="ARBA00023125"/>
    </source>
</evidence>
<dbReference type="InterPro" id="IPR006600">
    <property type="entry name" value="HTH_CenpB_DNA-bd_dom"/>
</dbReference>
<dbReference type="PANTHER" id="PTHR19303:SF74">
    <property type="entry name" value="POGO TRANSPOSABLE ELEMENT WITH KRAB DOMAIN"/>
    <property type="match status" value="1"/>
</dbReference>
<dbReference type="Pfam" id="PF03184">
    <property type="entry name" value="DDE_1"/>
    <property type="match status" value="1"/>
</dbReference>
<gene>
    <name evidence="4" type="ORF">PR048_006266</name>
</gene>
<sequence>MEQKVFNYVISMQELGFGLTVEQAKVIAFDVAEASGSEYFFNKQKRRASKKWWRNFKERYGLILRVPENIYVYRSSMANPVMIDDYLDKFSETTNKLKIQANLKDHIWNVDETGRMYVVKSNKVVVEIGKKFIYCRTYTEHEETMTLVGCISTNGTWIPPFIIFKGSSWNDAYKKDCLPNTQVHLYYQGWITKELFLMDSHGEHITPQVIELAKENDVHILTFPSHTTHILQPLDVGVYKTLKSVWQKTIIPKEKLVPSLLTERPVPEEVIPSDANPIPMTAKTNPGIQTPPSPVDNILKLPTAGPRKEPKRG</sequence>
<proteinExistence type="predicted"/>
<keyword evidence="5" id="KW-1185">Reference proteome</keyword>
<dbReference type="PANTHER" id="PTHR19303">
    <property type="entry name" value="TRANSPOSON"/>
    <property type="match status" value="1"/>
</dbReference>
<feature type="region of interest" description="Disordered" evidence="2">
    <location>
        <begin position="270"/>
        <end position="313"/>
    </location>
</feature>
<evidence type="ECO:0000256" key="2">
    <source>
        <dbReference type="SAM" id="MobiDB-lite"/>
    </source>
</evidence>
<accession>A0ABQ9IAI6</accession>
<dbReference type="InterPro" id="IPR004875">
    <property type="entry name" value="DDE_SF_endonuclease_dom"/>
</dbReference>
<organism evidence="4 5">
    <name type="scientific">Dryococelus australis</name>
    <dbReference type="NCBI Taxonomy" id="614101"/>
    <lineage>
        <taxon>Eukaryota</taxon>
        <taxon>Metazoa</taxon>
        <taxon>Ecdysozoa</taxon>
        <taxon>Arthropoda</taxon>
        <taxon>Hexapoda</taxon>
        <taxon>Insecta</taxon>
        <taxon>Pterygota</taxon>
        <taxon>Neoptera</taxon>
        <taxon>Polyneoptera</taxon>
        <taxon>Phasmatodea</taxon>
        <taxon>Verophasmatodea</taxon>
        <taxon>Anareolatae</taxon>
        <taxon>Phasmatidae</taxon>
        <taxon>Eurycanthinae</taxon>
        <taxon>Dryococelus</taxon>
    </lineage>
</organism>
<protein>
    <recommendedName>
        <fullName evidence="3">HTH CENPB-type domain-containing protein</fullName>
    </recommendedName>
</protein>